<sequence>MDKKNCKTGKRMKRQVEKILMVINTKWEIIDILQITNRRFMYNPQTGTLILGDEIYGKSICSSHSQEFYASKADGRFDDYLRGWIGTSKNYSHGIIHFAPAVIMEQFDRGFDALQMFARLESVNGDTIVRGFCALPEQRMGDLLHSSL</sequence>
<dbReference type="AlphaFoldDB" id="A0A4Q5DQ75"/>
<name>A0A4Q5DQ75_9BACE</name>
<evidence type="ECO:0000313" key="1">
    <source>
        <dbReference type="EMBL" id="KAB6079653.1"/>
    </source>
</evidence>
<dbReference type="Proteomes" id="UP000474077">
    <property type="component" value="Unassembled WGS sequence"/>
</dbReference>
<organism evidence="1 2">
    <name type="scientific">Bacteroides xylanisolvens</name>
    <dbReference type="NCBI Taxonomy" id="371601"/>
    <lineage>
        <taxon>Bacteria</taxon>
        <taxon>Pseudomonadati</taxon>
        <taxon>Bacteroidota</taxon>
        <taxon>Bacteroidia</taxon>
        <taxon>Bacteroidales</taxon>
        <taxon>Bacteroidaceae</taxon>
        <taxon>Bacteroides</taxon>
    </lineage>
</organism>
<reference evidence="1 2" key="1">
    <citation type="journal article" date="2019" name="Nat. Med.">
        <title>A library of human gut bacterial isolates paired with longitudinal multiomics data enables mechanistic microbiome research.</title>
        <authorList>
            <person name="Poyet M."/>
            <person name="Groussin M."/>
            <person name="Gibbons S.M."/>
            <person name="Avila-Pacheco J."/>
            <person name="Jiang X."/>
            <person name="Kearney S.M."/>
            <person name="Perrotta A.R."/>
            <person name="Berdy B."/>
            <person name="Zhao S."/>
            <person name="Lieberman T.D."/>
            <person name="Swanson P.K."/>
            <person name="Smith M."/>
            <person name="Roesemann S."/>
            <person name="Alexander J.E."/>
            <person name="Rich S.A."/>
            <person name="Livny J."/>
            <person name="Vlamakis H."/>
            <person name="Clish C."/>
            <person name="Bullock K."/>
            <person name="Deik A."/>
            <person name="Scott J."/>
            <person name="Pierce K.A."/>
            <person name="Xavier R.J."/>
            <person name="Alm E.J."/>
        </authorList>
    </citation>
    <scope>NUCLEOTIDE SEQUENCE [LARGE SCALE GENOMIC DNA]</scope>
    <source>
        <strain evidence="1 2">BIOML-A73</strain>
    </source>
</reference>
<comment type="caution">
    <text evidence="1">The sequence shown here is derived from an EMBL/GenBank/DDBJ whole genome shotgun (WGS) entry which is preliminary data.</text>
</comment>
<dbReference type="EMBL" id="WDER01000065">
    <property type="protein sequence ID" value="KAB6079653.1"/>
    <property type="molecule type" value="Genomic_DNA"/>
</dbReference>
<accession>A0A4Q5DQ75</accession>
<proteinExistence type="predicted"/>
<gene>
    <name evidence="1" type="ORF">GA560_19020</name>
</gene>
<evidence type="ECO:0000313" key="2">
    <source>
        <dbReference type="Proteomes" id="UP000474077"/>
    </source>
</evidence>
<protein>
    <submittedName>
        <fullName evidence="1">Uncharacterized protein</fullName>
    </submittedName>
</protein>
<dbReference type="RefSeq" id="WP_149923591.1">
    <property type="nucleotide sequence ID" value="NZ_RCXZ01000004.1"/>
</dbReference>